<organism evidence="8 9">
    <name type="scientific">Alsobacter ponti</name>
    <dbReference type="NCBI Taxonomy" id="2962936"/>
    <lineage>
        <taxon>Bacteria</taxon>
        <taxon>Pseudomonadati</taxon>
        <taxon>Pseudomonadota</taxon>
        <taxon>Alphaproteobacteria</taxon>
        <taxon>Hyphomicrobiales</taxon>
        <taxon>Alsobacteraceae</taxon>
        <taxon>Alsobacter</taxon>
    </lineage>
</organism>
<feature type="compositionally biased region" description="Basic and acidic residues" evidence="7">
    <location>
        <begin position="105"/>
        <end position="118"/>
    </location>
</feature>
<keyword evidence="3 6" id="KW-0687">Ribonucleoprotein</keyword>
<evidence type="ECO:0000256" key="4">
    <source>
        <dbReference type="ARBA" id="ARBA00035104"/>
    </source>
</evidence>
<gene>
    <name evidence="6 8" type="primary">rpsF</name>
    <name evidence="8" type="ORF">NK718_17150</name>
</gene>
<dbReference type="CDD" id="cd00473">
    <property type="entry name" value="bS6"/>
    <property type="match status" value="1"/>
</dbReference>
<reference evidence="8 9" key="1">
    <citation type="submission" date="2022-07" db="EMBL/GenBank/DDBJ databases">
        <authorList>
            <person name="Li W.-J."/>
            <person name="Deng Q.-Q."/>
        </authorList>
    </citation>
    <scope>NUCLEOTIDE SEQUENCE [LARGE SCALE GENOMIC DNA]</scope>
    <source>
        <strain evidence="8 9">SYSU M60028</strain>
    </source>
</reference>
<keyword evidence="9" id="KW-1185">Reference proteome</keyword>
<comment type="function">
    <text evidence="4 6">Binds together with bS18 to 16S ribosomal RNA.</text>
</comment>
<feature type="compositionally biased region" description="Basic and acidic residues" evidence="7">
    <location>
        <begin position="140"/>
        <end position="155"/>
    </location>
</feature>
<dbReference type="InterPro" id="IPR035980">
    <property type="entry name" value="Ribosomal_bS6_sf"/>
</dbReference>
<dbReference type="InterPro" id="IPR000529">
    <property type="entry name" value="Ribosomal_bS6"/>
</dbReference>
<dbReference type="EMBL" id="JANCLU010000019">
    <property type="protein sequence ID" value="MCP8940255.1"/>
    <property type="molecule type" value="Genomic_DNA"/>
</dbReference>
<dbReference type="InterPro" id="IPR014717">
    <property type="entry name" value="Transl_elong_EF1B/ribsomal_bS6"/>
</dbReference>
<evidence type="ECO:0000313" key="9">
    <source>
        <dbReference type="Proteomes" id="UP001205890"/>
    </source>
</evidence>
<dbReference type="NCBIfam" id="TIGR00166">
    <property type="entry name" value="S6"/>
    <property type="match status" value="1"/>
</dbReference>
<accession>A0ABT1LFI7</accession>
<evidence type="ECO:0000256" key="2">
    <source>
        <dbReference type="ARBA" id="ARBA00022980"/>
    </source>
</evidence>
<feature type="region of interest" description="Disordered" evidence="7">
    <location>
        <begin position="96"/>
        <end position="161"/>
    </location>
</feature>
<dbReference type="SUPFAM" id="SSF54995">
    <property type="entry name" value="Ribosomal protein S6"/>
    <property type="match status" value="1"/>
</dbReference>
<feature type="compositionally biased region" description="Gly residues" evidence="7">
    <location>
        <begin position="119"/>
        <end position="139"/>
    </location>
</feature>
<dbReference type="HAMAP" id="MF_00360">
    <property type="entry name" value="Ribosomal_bS6"/>
    <property type="match status" value="1"/>
</dbReference>
<dbReference type="GO" id="GO:0005840">
    <property type="term" value="C:ribosome"/>
    <property type="evidence" value="ECO:0007669"/>
    <property type="project" value="UniProtKB-KW"/>
</dbReference>
<keyword evidence="2 6" id="KW-0689">Ribosomal protein</keyword>
<dbReference type="PANTHER" id="PTHR21011">
    <property type="entry name" value="MITOCHONDRIAL 28S RIBOSOMAL PROTEIN S6"/>
    <property type="match status" value="1"/>
</dbReference>
<sequence>MSLYEHVYLARQDVTAQQVEAMTEQMKSVIEANGGKVEKIEYWGVKTLAFRIKKNRKAHFSLLNISAPPAAVAEMERQMRINEDILRFMTVSVEELEEGPSAMMQKRDRDERDDRGDRGFGGGGRFGGGGGRFGGGGGRGGDRDRGPRPPRRDEAPAEEAI</sequence>
<protein>
    <recommendedName>
        <fullName evidence="5 6">Small ribosomal subunit protein bS6</fullName>
    </recommendedName>
</protein>
<comment type="caution">
    <text evidence="8">The sequence shown here is derived from an EMBL/GenBank/DDBJ whole genome shotgun (WGS) entry which is preliminary data.</text>
</comment>
<keyword evidence="6" id="KW-0694">RNA-binding</keyword>
<dbReference type="PANTHER" id="PTHR21011:SF1">
    <property type="entry name" value="SMALL RIBOSOMAL SUBUNIT PROTEIN BS6M"/>
    <property type="match status" value="1"/>
</dbReference>
<dbReference type="Gene3D" id="3.30.70.60">
    <property type="match status" value="1"/>
</dbReference>
<proteinExistence type="inferred from homology"/>
<keyword evidence="6" id="KW-0699">rRNA-binding</keyword>
<evidence type="ECO:0000256" key="6">
    <source>
        <dbReference type="HAMAP-Rule" id="MF_00360"/>
    </source>
</evidence>
<dbReference type="Pfam" id="PF01250">
    <property type="entry name" value="Ribosomal_S6"/>
    <property type="match status" value="1"/>
</dbReference>
<evidence type="ECO:0000256" key="3">
    <source>
        <dbReference type="ARBA" id="ARBA00023274"/>
    </source>
</evidence>
<evidence type="ECO:0000256" key="5">
    <source>
        <dbReference type="ARBA" id="ARBA00035294"/>
    </source>
</evidence>
<evidence type="ECO:0000256" key="7">
    <source>
        <dbReference type="SAM" id="MobiDB-lite"/>
    </source>
</evidence>
<dbReference type="InterPro" id="IPR020814">
    <property type="entry name" value="Ribosomal_S6_plastid/chlpt"/>
</dbReference>
<dbReference type="RefSeq" id="WP_254744758.1">
    <property type="nucleotide sequence ID" value="NZ_JANCLU010000019.1"/>
</dbReference>
<dbReference type="Proteomes" id="UP001205890">
    <property type="component" value="Unassembled WGS sequence"/>
</dbReference>
<comment type="similarity">
    <text evidence="1 6">Belongs to the bacterial ribosomal protein bS6 family.</text>
</comment>
<evidence type="ECO:0000256" key="1">
    <source>
        <dbReference type="ARBA" id="ARBA00009512"/>
    </source>
</evidence>
<name>A0ABT1LFI7_9HYPH</name>
<evidence type="ECO:0000313" key="8">
    <source>
        <dbReference type="EMBL" id="MCP8940255.1"/>
    </source>
</evidence>